<proteinExistence type="predicted"/>
<name>A0A242MWV8_CABSO</name>
<accession>A0A242MWV8</accession>
<comment type="caution">
    <text evidence="1">The sequence shown here is derived from an EMBL/GenBank/DDBJ whole genome shotgun (WGS) entry which is preliminary data.</text>
</comment>
<gene>
    <name evidence="1" type="ORF">PAMC26577_12095</name>
</gene>
<protein>
    <submittedName>
        <fullName evidence="1">Uncharacterized protein</fullName>
    </submittedName>
</protein>
<dbReference type="AlphaFoldDB" id="A0A242MWV8"/>
<evidence type="ECO:0000313" key="2">
    <source>
        <dbReference type="Proteomes" id="UP000195221"/>
    </source>
</evidence>
<reference evidence="1 2" key="1">
    <citation type="submission" date="2017-03" db="EMBL/GenBank/DDBJ databases">
        <title>Genome analysis of strain PAMC 26577.</title>
        <authorList>
            <person name="Oh H.-M."/>
            <person name="Yang J.-A."/>
        </authorList>
    </citation>
    <scope>NUCLEOTIDE SEQUENCE [LARGE SCALE GENOMIC DNA]</scope>
    <source>
        <strain evidence="1 2">PAMC 26577</strain>
    </source>
</reference>
<dbReference type="EMBL" id="NBTZ01000044">
    <property type="protein sequence ID" value="OTP75917.1"/>
    <property type="molecule type" value="Genomic_DNA"/>
</dbReference>
<organism evidence="1 2">
    <name type="scientific">Caballeronia sordidicola</name>
    <name type="common">Burkholderia sordidicola</name>
    <dbReference type="NCBI Taxonomy" id="196367"/>
    <lineage>
        <taxon>Bacteria</taxon>
        <taxon>Pseudomonadati</taxon>
        <taxon>Pseudomonadota</taxon>
        <taxon>Betaproteobacteria</taxon>
        <taxon>Burkholderiales</taxon>
        <taxon>Burkholderiaceae</taxon>
        <taxon>Caballeronia</taxon>
    </lineage>
</organism>
<evidence type="ECO:0000313" key="1">
    <source>
        <dbReference type="EMBL" id="OTP75917.1"/>
    </source>
</evidence>
<sequence length="44" mass="4854">MFRQIHEVCALDLKRSGIAPVAAHHHAAHKLLVGRPIIEIAMTT</sequence>
<dbReference type="Proteomes" id="UP000195221">
    <property type="component" value="Unassembled WGS sequence"/>
</dbReference>